<dbReference type="Proteomes" id="UP001165122">
    <property type="component" value="Unassembled WGS sequence"/>
</dbReference>
<feature type="compositionally biased region" description="Basic and acidic residues" evidence="2">
    <location>
        <begin position="2742"/>
        <end position="2751"/>
    </location>
</feature>
<feature type="region of interest" description="Disordered" evidence="2">
    <location>
        <begin position="2717"/>
        <end position="2828"/>
    </location>
</feature>
<feature type="transmembrane region" description="Helical" evidence="3">
    <location>
        <begin position="2500"/>
        <end position="2523"/>
    </location>
</feature>
<dbReference type="Pfam" id="PF00397">
    <property type="entry name" value="WW"/>
    <property type="match status" value="1"/>
</dbReference>
<feature type="region of interest" description="Disordered" evidence="2">
    <location>
        <begin position="203"/>
        <end position="222"/>
    </location>
</feature>
<feature type="transmembrane region" description="Helical" evidence="3">
    <location>
        <begin position="1436"/>
        <end position="1455"/>
    </location>
</feature>
<evidence type="ECO:0000313" key="6">
    <source>
        <dbReference type="EMBL" id="GMI17604.1"/>
    </source>
</evidence>
<feature type="compositionally biased region" description="Acidic residues" evidence="2">
    <location>
        <begin position="2774"/>
        <end position="2787"/>
    </location>
</feature>
<feature type="transmembrane region" description="Helical" evidence="3">
    <location>
        <begin position="1301"/>
        <end position="1324"/>
    </location>
</feature>
<evidence type="ECO:0000256" key="1">
    <source>
        <dbReference type="SAM" id="Coils"/>
    </source>
</evidence>
<keyword evidence="1" id="KW-0175">Coiled coil</keyword>
<protein>
    <submittedName>
        <fullName evidence="6">Uncharacterized protein</fullName>
    </submittedName>
</protein>
<accession>A0A9W7FRD1</accession>
<keyword evidence="3" id="KW-0812">Transmembrane</keyword>
<feature type="transmembrane region" description="Helical" evidence="3">
    <location>
        <begin position="1269"/>
        <end position="1289"/>
    </location>
</feature>
<dbReference type="InterPro" id="IPR036020">
    <property type="entry name" value="WW_dom_sf"/>
</dbReference>
<dbReference type="EMBL" id="BRXW01000298">
    <property type="protein sequence ID" value="GMI17604.1"/>
    <property type="molecule type" value="Genomic_DNA"/>
</dbReference>
<dbReference type="SMART" id="SM00254">
    <property type="entry name" value="ShKT"/>
    <property type="match status" value="1"/>
</dbReference>
<feature type="transmembrane region" description="Helical" evidence="3">
    <location>
        <begin position="891"/>
        <end position="911"/>
    </location>
</feature>
<feature type="compositionally biased region" description="Low complexity" evidence="2">
    <location>
        <begin position="1577"/>
        <end position="1591"/>
    </location>
</feature>
<dbReference type="PROSITE" id="PS51670">
    <property type="entry name" value="SHKT"/>
    <property type="match status" value="1"/>
</dbReference>
<dbReference type="SMART" id="SM00456">
    <property type="entry name" value="WW"/>
    <property type="match status" value="3"/>
</dbReference>
<feature type="coiled-coil region" evidence="1">
    <location>
        <begin position="115"/>
        <end position="186"/>
    </location>
</feature>
<dbReference type="PROSITE" id="PS50020">
    <property type="entry name" value="WW_DOMAIN_2"/>
    <property type="match status" value="2"/>
</dbReference>
<dbReference type="SUPFAM" id="SSF51045">
    <property type="entry name" value="WW domain"/>
    <property type="match status" value="2"/>
</dbReference>
<feature type="transmembrane region" description="Helical" evidence="3">
    <location>
        <begin position="1370"/>
        <end position="1394"/>
    </location>
</feature>
<feature type="region of interest" description="Disordered" evidence="2">
    <location>
        <begin position="234"/>
        <end position="286"/>
    </location>
</feature>
<comment type="caution">
    <text evidence="6">The sequence shown here is derived from an EMBL/GenBank/DDBJ whole genome shotgun (WGS) entry which is preliminary data.</text>
</comment>
<feature type="transmembrane region" description="Helical" evidence="3">
    <location>
        <begin position="2162"/>
        <end position="2182"/>
    </location>
</feature>
<feature type="transmembrane region" description="Helical" evidence="3">
    <location>
        <begin position="1712"/>
        <end position="1731"/>
    </location>
</feature>
<evidence type="ECO:0000259" key="5">
    <source>
        <dbReference type="PROSITE" id="PS51670"/>
    </source>
</evidence>
<sequence length="2828" mass="317895">MTEEIKWVEMATDEGTPFYVNEISGETTWSMPKGIRDERKKHNPHYPWKECISSEGVKYYWNQETNETLWDVPWSKGPAKGKRYGRWTECVGPDGAYFWDELTGEVNWEIPTDEEQEIKKSLEEIKANKRSLQGQVVGSSAPTSKRASVVMRDKQLADIKHERSLLSREKEELEKLRAEILQLKQGAITPSSVSVKFAPDTAIPSAPKTAPPQNRRSSAILGKSSAGLTIADGFSTTQNTRDNHGINPGSNVSPGYEVNGKSLHTAHSSKSLPGKGKQKNKSNFAKKHKGPTLAKAFFPEKQGCDCCHGYIYGCDEMVCQELGKCICSLEEGEGTGDVKKKKGKYEFLKVHDIKGEENITTKLRMTFGDNQGFSFTTLLLDLPSKIPSAKTTAKFIFKWPYICYLHFIRFAFGNFQDTMLASSSERIYLAKRFGVDQEEGSAALGLLAWRKSALLVLMVLSLVVLQTDIYRIMTTQEHWLYDELNKDAPTYHGLSGFPPRDILDDYISWNAQIFLNSTKPTTWTTTQGLWRLEMPTGQISNLCLSAEFGINAETKSMNENPVLITECSRQSQWLHGSDKVLFMDDEQMMLRVRPGWWTTDTLIKQVETEDMVWRDFEGFCMEASTPGYTILTFRGAVEVPLGTSKPVTSQDLKQIQPYFLEAGTSVASFEESECEFLSIPTSVDFWPSEDIKDYHKSCIKMKMKELESPVSISAKYNIENYRYDRFSAYVGFTSLLALKNEVIMSVYVDDVEAVSISCMAKSKNYSWNGTVPVINNFCTYNKPNCEDQDLPYGQQCDQPFQAVDVLLPINARTLELRAHLPSATSMICDGDVQDADFLLTLCDGLDHVGWGSPMLHSNVRAGEEPLMEYSKRIISQAKSEILYPSYFPTFIMNWALLIVNLTVLCFLGWSIKWWTTYKQSRYNLGMAWLFCFVGPLAISCVPLRLTMDWNVADHMVMDYTRDLSQRYQVEHRQQQVINVCEQILNGNVNAEMESQIDLVVDFCGMIDDVPLSDTTEGGEGGAMEWAAKIAGDDWVGVDQEKLKQDLEWVNPYNFKIDGFPSTCHGDAGETLQKTCTGNGVFDGNSFPVDGPPPCECGANCDMVGYCKFDHPTAGEQFVSCKDLIPKLNCTDMHLLTDSCSCSCAAASDTSTGANKYNLTKAEERCKNGFVNNFVPMLHQGPWRIPIVGDLSFSTYKIHWFCGEARGYMYESKYEMALEKSKEGCRELMALSGGSDIWESESISSSIEDGMKLSKKLSSTSLSYDHAMDMMMLALPAALSIGPGLMIGSLRAKTMVPQAASAGMFVVLLPWLYAPVVWCLFNFAFQFAGNFFILPGLMLLAFVPMTYFIIGTSYNITRPLSKGKVKGLVKWGARISNSIATLGMGLLCYGIYYAYWYDETNESFRFLLHNLWDGYLENDQWEWVNLLYLLPPVINTLFKYFLTTVLGVDFIMYELIHQRMYEIFLDQGIEGVMQFSAVKPRHFDYTPEQTEEMSLCRIARLNAFSKLIAAPTRLDEVDKAIKRKRKKKMRESAERVSNLPFLSKIRSKFSRGASSFGSASKSSGNKSGRNLDDGPVHSSKTSLSSGDKSLSTFAGEDSTVGSSSSRDLDGKKKKRKHMKKKKSEEEEEEENRKFRIWDVIDEGQPGVEYTISNFFNHVSTTLLHLKRSRSKLMESKRMASQQEIDYLSATHGLTFNKDSSLCFELITWRRSSLWVLVIFGVFNIYFGTMSYLEARKNFGFDNDLATIAPLHRFPEPKYMSQAALDHWALTNPDDWTLYYGALSFNYSKADTLLPKRRYFMGITDGSAKQTIDGQDDNPMTKPGGTIGLVSRTFSYGNDHDRFSMNVNGTIRNAKGYCVEIAEDELGTEVTVEDCAADFLGYDTENTLLDMQTWYKGDTQWSDGSKAYQLKTKGGHCLGVAVTEFCENRDDMCIRWANQGLCVVSAENDDETMITVREKCPKACGLCSYDSSLPNVKTDTQDMARPYDPSDPIDLTLVPCINRKEKGTFGKPEAMFFNFPTKESFQARLDWKCNGPLKTICSAIPDSHVNMDMTLKARFDLGNVLDLEKKGEGVAGLVEAPVDYLWRCYSIDAMVNEGGVVDEDGTLGGYDYEKQSWAYCNRHNDLKKELEGSLGIELFSDYSKRMIGVAFTRMKTKSNIVDEVVMILILLLDFISIVISIVALQLYSRYKISRNLMVIGWFSTFLGPFISTIIPLRMFLDWNAVDSVANAWAKEFDDEYGTESKEQALISACTFFVDDVDESTLLDRVLDICGEDETITAEQAEEWGDTSIRDDPYKCTDTYLDRDGNRQNGYGYPLIRRDPCRQLNGKGSFLQGVDIDVQEICEEGSLVPDLLYEGLIPRLLSVPGTNDPIKIDIKWFYPLDQIAGKGVYMDMSDALIQCGRARKMICGGEYEQAIKYTKQACQEALDYLDGDDSTNAAWVESNVAWNLARIREAVELSVCGSHAITTFKKMIGATFALAPALIRSALKVKTAVPQSPMTGMFIIVLPWLYSPLVWVVFNVVFQLIGNWQLLVGLIAFSFGPMAFFVFGITKNVTRPFDDKEAKSMVRFFEFTQGLKVGLSGVFVCWGLYEFSFRENNEYFGQYKQHVFSGLGALQLASMASTMAAKYYYTTIVGVDYMLAQIMYARKHEVLMSVHAKSDLWGTSTHAKLAAEIHKDYVKLLNFFCKIQDKQDREDAWADERDHLARVSRGMSVEEWKGFKDAKPPPVQGAGVEMSDLGGGGEERKDRASSHFEVQNPMARGGSGVSGGSKKEEEEEFNSSDEEDGDKEFIPPPPGAPPPAKNGSGSSFFNAFKKTTSFGPGGEVKKI</sequence>
<feature type="domain" description="ShKT" evidence="5">
    <location>
        <begin position="1924"/>
        <end position="1965"/>
    </location>
</feature>
<feature type="compositionally biased region" description="Polar residues" evidence="2">
    <location>
        <begin position="2804"/>
        <end position="2819"/>
    </location>
</feature>
<feature type="compositionally biased region" description="Pro residues" evidence="2">
    <location>
        <begin position="2791"/>
        <end position="2801"/>
    </location>
</feature>
<feature type="domain" description="WW" evidence="4">
    <location>
        <begin position="47"/>
        <end position="75"/>
    </location>
</feature>
<feature type="transmembrane region" description="Helical" evidence="3">
    <location>
        <begin position="923"/>
        <end position="945"/>
    </location>
</feature>
<feature type="compositionally biased region" description="Basic residues" evidence="2">
    <location>
        <begin position="1610"/>
        <end position="1620"/>
    </location>
</feature>
<feature type="compositionally biased region" description="Low complexity" evidence="2">
    <location>
        <begin position="1551"/>
        <end position="1567"/>
    </location>
</feature>
<name>A0A9W7FRD1_9STRA</name>
<evidence type="ECO:0000256" key="3">
    <source>
        <dbReference type="SAM" id="Phobius"/>
    </source>
</evidence>
<feature type="region of interest" description="Disordered" evidence="2">
    <location>
        <begin position="1551"/>
        <end position="1626"/>
    </location>
</feature>
<feature type="compositionally biased region" description="Basic residues" evidence="2">
    <location>
        <begin position="276"/>
        <end position="286"/>
    </location>
</feature>
<feature type="domain" description="WW" evidence="4">
    <location>
        <begin position="7"/>
        <end position="34"/>
    </location>
</feature>
<dbReference type="Gene3D" id="2.20.70.10">
    <property type="match status" value="2"/>
</dbReference>
<evidence type="ECO:0000259" key="4">
    <source>
        <dbReference type="PROSITE" id="PS50020"/>
    </source>
</evidence>
<dbReference type="PROSITE" id="PS01159">
    <property type="entry name" value="WW_DOMAIN_1"/>
    <property type="match status" value="1"/>
</dbReference>
<feature type="transmembrane region" description="Helical" evidence="3">
    <location>
        <begin position="2194"/>
        <end position="2218"/>
    </location>
</feature>
<feature type="transmembrane region" description="Helical" evidence="3">
    <location>
        <begin position="2529"/>
        <end position="2548"/>
    </location>
</feature>
<feature type="transmembrane region" description="Helical" evidence="3">
    <location>
        <begin position="1330"/>
        <end position="1349"/>
    </location>
</feature>
<proteinExistence type="predicted"/>
<evidence type="ECO:0000313" key="7">
    <source>
        <dbReference type="Proteomes" id="UP001165122"/>
    </source>
</evidence>
<dbReference type="InterPro" id="IPR001202">
    <property type="entry name" value="WW_dom"/>
</dbReference>
<reference evidence="7" key="1">
    <citation type="journal article" date="2023" name="Commun. Biol.">
        <title>Genome analysis of Parmales, the sister group of diatoms, reveals the evolutionary specialization of diatoms from phago-mixotrophs to photoautotrophs.</title>
        <authorList>
            <person name="Ban H."/>
            <person name="Sato S."/>
            <person name="Yoshikawa S."/>
            <person name="Yamada K."/>
            <person name="Nakamura Y."/>
            <person name="Ichinomiya M."/>
            <person name="Sato N."/>
            <person name="Blanc-Mathieu R."/>
            <person name="Endo H."/>
            <person name="Kuwata A."/>
            <person name="Ogata H."/>
        </authorList>
    </citation>
    <scope>NUCLEOTIDE SEQUENCE [LARGE SCALE GENOMIC DNA]</scope>
    <source>
        <strain evidence="7">NIES 3700</strain>
    </source>
</reference>
<dbReference type="CDD" id="cd00201">
    <property type="entry name" value="WW"/>
    <property type="match status" value="2"/>
</dbReference>
<dbReference type="InterPro" id="IPR003582">
    <property type="entry name" value="ShKT_dom"/>
</dbReference>
<keyword evidence="3" id="KW-1133">Transmembrane helix</keyword>
<keyword evidence="7" id="KW-1185">Reference proteome</keyword>
<organism evidence="6 7">
    <name type="scientific">Triparma laevis f. longispina</name>
    <dbReference type="NCBI Taxonomy" id="1714387"/>
    <lineage>
        <taxon>Eukaryota</taxon>
        <taxon>Sar</taxon>
        <taxon>Stramenopiles</taxon>
        <taxon>Ochrophyta</taxon>
        <taxon>Bolidophyceae</taxon>
        <taxon>Parmales</taxon>
        <taxon>Triparmaceae</taxon>
        <taxon>Triparma</taxon>
    </lineage>
</organism>
<evidence type="ECO:0000256" key="2">
    <source>
        <dbReference type="SAM" id="MobiDB-lite"/>
    </source>
</evidence>
<gene>
    <name evidence="6" type="ORF">TrLO_g1880</name>
</gene>
<keyword evidence="3" id="KW-0472">Membrane</keyword>
<dbReference type="OrthoDB" id="191651at2759"/>